<dbReference type="EMBL" id="JACHMM010000001">
    <property type="protein sequence ID" value="MBB5791778.1"/>
    <property type="molecule type" value="Genomic_DNA"/>
</dbReference>
<accession>A0A7W9GXB5</accession>
<proteinExistence type="predicted"/>
<dbReference type="AlphaFoldDB" id="A0A7W9GXB5"/>
<gene>
    <name evidence="1" type="ORF">HD601_006353</name>
</gene>
<protein>
    <submittedName>
        <fullName evidence="1">Uncharacterized protein</fullName>
    </submittedName>
</protein>
<name>A0A7W9GXB5_9ACTN</name>
<dbReference type="Proteomes" id="UP000542813">
    <property type="component" value="Unassembled WGS sequence"/>
</dbReference>
<dbReference type="RefSeq" id="WP_184828819.1">
    <property type="nucleotide sequence ID" value="NZ_JACHMM010000001.1"/>
</dbReference>
<evidence type="ECO:0000313" key="1">
    <source>
        <dbReference type="EMBL" id="MBB5791778.1"/>
    </source>
</evidence>
<keyword evidence="2" id="KW-1185">Reference proteome</keyword>
<organism evidence="1 2">
    <name type="scientific">Jiangella mangrovi</name>
    <dbReference type="NCBI Taxonomy" id="1524084"/>
    <lineage>
        <taxon>Bacteria</taxon>
        <taxon>Bacillati</taxon>
        <taxon>Actinomycetota</taxon>
        <taxon>Actinomycetes</taxon>
        <taxon>Jiangellales</taxon>
        <taxon>Jiangellaceae</taxon>
        <taxon>Jiangella</taxon>
    </lineage>
</organism>
<reference evidence="1 2" key="1">
    <citation type="submission" date="2020-08" db="EMBL/GenBank/DDBJ databases">
        <title>Sequencing the genomes of 1000 actinobacteria strains.</title>
        <authorList>
            <person name="Klenk H.-P."/>
        </authorList>
    </citation>
    <scope>NUCLEOTIDE SEQUENCE [LARGE SCALE GENOMIC DNA]</scope>
    <source>
        <strain evidence="1 2">DSM 102122</strain>
    </source>
</reference>
<evidence type="ECO:0000313" key="2">
    <source>
        <dbReference type="Proteomes" id="UP000542813"/>
    </source>
</evidence>
<sequence>MGTKISETAVREAAETRLAELADELGAAEAAHGDLTSRLGQGDASISAAELADAAATIERAKLLTAAARTSLEDARNAERVAVARAMAERLATRPPGDPAPAMEELRETLVSALRSFKARVNGSSGQIERALREAREAGLVRGHVDPSWGVETYSKSVHVHGYGGQRVDVLEINGRAFTKLDVEALAVEVLTAAFEDAGLALVAAEEV</sequence>
<comment type="caution">
    <text evidence="1">The sequence shown here is derived from an EMBL/GenBank/DDBJ whole genome shotgun (WGS) entry which is preliminary data.</text>
</comment>